<dbReference type="GO" id="GO:0015074">
    <property type="term" value="P:DNA integration"/>
    <property type="evidence" value="ECO:0007669"/>
    <property type="project" value="InterPro"/>
</dbReference>
<evidence type="ECO:0000256" key="1">
    <source>
        <dbReference type="SAM" id="MobiDB-lite"/>
    </source>
</evidence>
<dbReference type="InterPro" id="IPR009004">
    <property type="entry name" value="Transposase_Mu_C"/>
</dbReference>
<dbReference type="PROSITE" id="PS50994">
    <property type="entry name" value="INTEGRASE"/>
    <property type="match status" value="1"/>
</dbReference>
<accession>A0A5C4MLN4</accession>
<dbReference type="OrthoDB" id="9814072at2"/>
<evidence type="ECO:0000313" key="4">
    <source>
        <dbReference type="Proteomes" id="UP000305887"/>
    </source>
</evidence>
<evidence type="ECO:0000259" key="2">
    <source>
        <dbReference type="PROSITE" id="PS50994"/>
    </source>
</evidence>
<proteinExistence type="predicted"/>
<dbReference type="SUPFAM" id="SSF53098">
    <property type="entry name" value="Ribonuclease H-like"/>
    <property type="match status" value="1"/>
</dbReference>
<dbReference type="GO" id="GO:0003676">
    <property type="term" value="F:nucleic acid binding"/>
    <property type="evidence" value="ECO:0007669"/>
    <property type="project" value="InterPro"/>
</dbReference>
<organism evidence="3 4">
    <name type="scientific">Rubellimicrobium rubrum</name>
    <dbReference type="NCBI Taxonomy" id="2585369"/>
    <lineage>
        <taxon>Bacteria</taxon>
        <taxon>Pseudomonadati</taxon>
        <taxon>Pseudomonadota</taxon>
        <taxon>Alphaproteobacteria</taxon>
        <taxon>Rhodobacterales</taxon>
        <taxon>Roseobacteraceae</taxon>
        <taxon>Rubellimicrobium</taxon>
    </lineage>
</organism>
<dbReference type="InterPro" id="IPR012337">
    <property type="entry name" value="RNaseH-like_sf"/>
</dbReference>
<feature type="domain" description="Integrase catalytic" evidence="2">
    <location>
        <begin position="136"/>
        <end position="322"/>
    </location>
</feature>
<comment type="caution">
    <text evidence="3">The sequence shown here is derived from an EMBL/GenBank/DDBJ whole genome shotgun (WGS) entry which is preliminary data.</text>
</comment>
<dbReference type="PANTHER" id="PTHR35004">
    <property type="entry name" value="TRANSPOSASE RV3428C-RELATED"/>
    <property type="match status" value="1"/>
</dbReference>
<dbReference type="InterPro" id="IPR001584">
    <property type="entry name" value="Integrase_cat-core"/>
</dbReference>
<dbReference type="InterPro" id="IPR015378">
    <property type="entry name" value="Transposase-like_Mu_C"/>
</dbReference>
<dbReference type="Gene3D" id="3.30.420.10">
    <property type="entry name" value="Ribonuclease H-like superfamily/Ribonuclease H"/>
    <property type="match status" value="1"/>
</dbReference>
<reference evidence="3 4" key="1">
    <citation type="submission" date="2019-06" db="EMBL/GenBank/DDBJ databases">
        <title>YIM 131921 draft genome.</title>
        <authorList>
            <person name="Jiang L."/>
        </authorList>
    </citation>
    <scope>NUCLEOTIDE SEQUENCE [LARGE SCALE GENOMIC DNA]</scope>
    <source>
        <strain evidence="3 4">YIM 131921</strain>
    </source>
</reference>
<name>A0A5C4MLN4_9RHOB</name>
<evidence type="ECO:0000313" key="3">
    <source>
        <dbReference type="EMBL" id="TNC42849.1"/>
    </source>
</evidence>
<dbReference type="Pfam" id="PF09299">
    <property type="entry name" value="Mu-transpos_C"/>
    <property type="match status" value="1"/>
</dbReference>
<dbReference type="PANTHER" id="PTHR35004:SF6">
    <property type="entry name" value="TRANSPOSASE"/>
    <property type="match status" value="1"/>
</dbReference>
<dbReference type="SUPFAM" id="SSF50610">
    <property type="entry name" value="mu transposase, C-terminal domain"/>
    <property type="match status" value="1"/>
</dbReference>
<dbReference type="Pfam" id="PF13551">
    <property type="entry name" value="HTH_29"/>
    <property type="match status" value="1"/>
</dbReference>
<gene>
    <name evidence="3" type="ORF">FHG66_21275</name>
</gene>
<dbReference type="AlphaFoldDB" id="A0A5C4MLN4"/>
<dbReference type="EMBL" id="VDFU01000083">
    <property type="protein sequence ID" value="TNC42849.1"/>
    <property type="molecule type" value="Genomic_DNA"/>
</dbReference>
<dbReference type="Proteomes" id="UP000305887">
    <property type="component" value="Unassembled WGS sequence"/>
</dbReference>
<dbReference type="Pfam" id="PF00665">
    <property type="entry name" value="rve"/>
    <property type="match status" value="1"/>
</dbReference>
<dbReference type="InterPro" id="IPR009057">
    <property type="entry name" value="Homeodomain-like_sf"/>
</dbReference>
<keyword evidence="4" id="KW-1185">Reference proteome</keyword>
<sequence>MERHRRLRPHLEDGVPLARLAEAGGPSERTLRRWLASWRADGIAGLERQARADRGRRRRLAPEIEAMIRSEALARPRPTAAAVHRRICALALQRGLAPPSYAVLTEIMRSVPPAVRAVTSDPAAYRDRHELVHRREAAAPNETWQADHALLGVLVADNRGTLRRPWLTVVIDDHSRAVAGYALSTAAPCATQTALALRHAIWRKEDPGWPVCGIPERLYVDNGSDFTSGHMAQACVALKIQLIHSWPGRPRGRGRVERFFRTVRDMLEPELPGRIVGGQPASSPLDLHGLGQRFEAFLRDVYHPRRHGGTGEAPLARWQAGGFLPNMPDSLEALDMLLLRVAKPRKVLRDGLRLGGRRYVEPTLAAFVGEMVEVLHDPRDLAEVRVYHQGAFLCRALSPEHMAAPGLDDIQAARRSARLAHVRGARGEAQAKPAPVLSPPAPRRGLKLYADDD</sequence>
<protein>
    <submittedName>
        <fullName evidence="3">DDE-type integrase/transposase/recombinase</fullName>
    </submittedName>
</protein>
<dbReference type="InterPro" id="IPR036397">
    <property type="entry name" value="RNaseH_sf"/>
</dbReference>
<feature type="region of interest" description="Disordered" evidence="1">
    <location>
        <begin position="421"/>
        <end position="453"/>
    </location>
</feature>
<dbReference type="SUPFAM" id="SSF46689">
    <property type="entry name" value="Homeodomain-like"/>
    <property type="match status" value="1"/>
</dbReference>